<evidence type="ECO:0000313" key="3">
    <source>
        <dbReference type="Proteomes" id="UP000319516"/>
    </source>
</evidence>
<dbReference type="Pfam" id="PF10739">
    <property type="entry name" value="DUF2550"/>
    <property type="match status" value="1"/>
</dbReference>
<keyword evidence="1" id="KW-0812">Transmembrane</keyword>
<dbReference type="InterPro" id="IPR019675">
    <property type="entry name" value="DUF2550"/>
</dbReference>
<proteinExistence type="predicted"/>
<protein>
    <submittedName>
        <fullName evidence="2">Uncharacterized protein DUF2550</fullName>
    </submittedName>
</protein>
<dbReference type="AlphaFoldDB" id="A0A542YV68"/>
<reference evidence="2 3" key="1">
    <citation type="submission" date="2019-06" db="EMBL/GenBank/DDBJ databases">
        <title>Sequencing the genomes of 1000 actinobacteria strains.</title>
        <authorList>
            <person name="Klenk H.-P."/>
        </authorList>
    </citation>
    <scope>NUCLEOTIDE SEQUENCE [LARGE SCALE GENOMIC DNA]</scope>
    <source>
        <strain evidence="2 3">DSM 12335</strain>
    </source>
</reference>
<feature type="transmembrane region" description="Helical" evidence="1">
    <location>
        <begin position="6"/>
        <end position="27"/>
    </location>
</feature>
<keyword evidence="3" id="KW-1185">Reference proteome</keyword>
<name>A0A542YV68_9MICO</name>
<dbReference type="EMBL" id="VFOP01000001">
    <property type="protein sequence ID" value="TQL51970.1"/>
    <property type="molecule type" value="Genomic_DNA"/>
</dbReference>
<evidence type="ECO:0000313" key="2">
    <source>
        <dbReference type="EMBL" id="TQL51970.1"/>
    </source>
</evidence>
<dbReference type="Proteomes" id="UP000319516">
    <property type="component" value="Unassembled WGS sequence"/>
</dbReference>
<comment type="caution">
    <text evidence="2">The sequence shown here is derived from an EMBL/GenBank/DDBJ whole genome shotgun (WGS) entry which is preliminary data.</text>
</comment>
<dbReference type="OrthoDB" id="4793422at2"/>
<gene>
    <name evidence="2" type="ORF">FB467_3137</name>
</gene>
<keyword evidence="1" id="KW-0472">Membrane</keyword>
<dbReference type="RefSeq" id="WP_141785904.1">
    <property type="nucleotide sequence ID" value="NZ_BAAAIK010000001.1"/>
</dbReference>
<accession>A0A542YV68</accession>
<sequence>MNGGAILLVAMGVVAACLLLGIGLFAFSRLLSPGSHQSVLCWYRDAAQDWTKGYLRYDHDRLDHLGPGGHSSRVLHSWQRAHLDLGIARPATAEQWPPSASGIPGIQVSCTYGTQTFDLALGEEHYTALRSWLESVPPGWNVNVA</sequence>
<keyword evidence="1" id="KW-1133">Transmembrane helix</keyword>
<organism evidence="2 3">
    <name type="scientific">Ornithinicoccus hortensis</name>
    <dbReference type="NCBI Taxonomy" id="82346"/>
    <lineage>
        <taxon>Bacteria</taxon>
        <taxon>Bacillati</taxon>
        <taxon>Actinomycetota</taxon>
        <taxon>Actinomycetes</taxon>
        <taxon>Micrococcales</taxon>
        <taxon>Intrasporangiaceae</taxon>
        <taxon>Ornithinicoccus</taxon>
    </lineage>
</organism>
<evidence type="ECO:0000256" key="1">
    <source>
        <dbReference type="SAM" id="Phobius"/>
    </source>
</evidence>